<keyword evidence="3" id="KW-1185">Reference proteome</keyword>
<dbReference type="EMBL" id="JASCZI010153335">
    <property type="protein sequence ID" value="MED6177270.1"/>
    <property type="molecule type" value="Genomic_DNA"/>
</dbReference>
<evidence type="ECO:0000313" key="3">
    <source>
        <dbReference type="Proteomes" id="UP001341840"/>
    </source>
</evidence>
<name>A0ABU6VUG4_9FABA</name>
<gene>
    <name evidence="2" type="ORF">PIB30_096571</name>
</gene>
<comment type="caution">
    <text evidence="2">The sequence shown here is derived from an EMBL/GenBank/DDBJ whole genome shotgun (WGS) entry which is preliminary data.</text>
</comment>
<evidence type="ECO:0000256" key="1">
    <source>
        <dbReference type="SAM" id="MobiDB-lite"/>
    </source>
</evidence>
<feature type="region of interest" description="Disordered" evidence="1">
    <location>
        <begin position="17"/>
        <end position="55"/>
    </location>
</feature>
<protein>
    <submittedName>
        <fullName evidence="2">Uncharacterized protein</fullName>
    </submittedName>
</protein>
<feature type="region of interest" description="Disordered" evidence="1">
    <location>
        <begin position="99"/>
        <end position="120"/>
    </location>
</feature>
<feature type="compositionally biased region" description="Polar residues" evidence="1">
    <location>
        <begin position="36"/>
        <end position="47"/>
    </location>
</feature>
<evidence type="ECO:0000313" key="2">
    <source>
        <dbReference type="EMBL" id="MED6177270.1"/>
    </source>
</evidence>
<feature type="compositionally biased region" description="Basic and acidic residues" evidence="1">
    <location>
        <begin position="99"/>
        <end position="111"/>
    </location>
</feature>
<reference evidence="2 3" key="1">
    <citation type="journal article" date="2023" name="Plants (Basel)">
        <title>Bridging the Gap: Combining Genomics and Transcriptomics Approaches to Understand Stylosanthes scabra, an Orphan Legume from the Brazilian Caatinga.</title>
        <authorList>
            <person name="Ferreira-Neto J.R.C."/>
            <person name="da Silva M.D."/>
            <person name="Binneck E."/>
            <person name="de Melo N.F."/>
            <person name="da Silva R.H."/>
            <person name="de Melo A.L.T.M."/>
            <person name="Pandolfi V."/>
            <person name="Bustamante F.O."/>
            <person name="Brasileiro-Vidal A.C."/>
            <person name="Benko-Iseppon A.M."/>
        </authorList>
    </citation>
    <scope>NUCLEOTIDE SEQUENCE [LARGE SCALE GENOMIC DNA]</scope>
    <source>
        <tissue evidence="2">Leaves</tissue>
    </source>
</reference>
<sequence>MDFRILNKMRSPHMEQVVEEGANGSATIGREGSDTAEVSDSASWSTSEPREKEVDDECADFANVAGLTKAAIIRKRFQTEEGAYEFYKKLGKFHGFAIRKGDSGKDDEGNFQHKRRRLNL</sequence>
<dbReference type="Proteomes" id="UP001341840">
    <property type="component" value="Unassembled WGS sequence"/>
</dbReference>
<proteinExistence type="predicted"/>
<organism evidence="2 3">
    <name type="scientific">Stylosanthes scabra</name>
    <dbReference type="NCBI Taxonomy" id="79078"/>
    <lineage>
        <taxon>Eukaryota</taxon>
        <taxon>Viridiplantae</taxon>
        <taxon>Streptophyta</taxon>
        <taxon>Embryophyta</taxon>
        <taxon>Tracheophyta</taxon>
        <taxon>Spermatophyta</taxon>
        <taxon>Magnoliopsida</taxon>
        <taxon>eudicotyledons</taxon>
        <taxon>Gunneridae</taxon>
        <taxon>Pentapetalae</taxon>
        <taxon>rosids</taxon>
        <taxon>fabids</taxon>
        <taxon>Fabales</taxon>
        <taxon>Fabaceae</taxon>
        <taxon>Papilionoideae</taxon>
        <taxon>50 kb inversion clade</taxon>
        <taxon>dalbergioids sensu lato</taxon>
        <taxon>Dalbergieae</taxon>
        <taxon>Pterocarpus clade</taxon>
        <taxon>Stylosanthes</taxon>
    </lineage>
</organism>
<accession>A0ABU6VUG4</accession>